<keyword evidence="3 6" id="KW-0863">Zinc-finger</keyword>
<feature type="domain" description="PHD-type" evidence="7">
    <location>
        <begin position="505"/>
        <end position="550"/>
    </location>
</feature>
<sequence>MTSFSNGGNFVILSRKNEDPAAEQQVLFFYPQQKTISFNHDGCIRQELIGHFVSSSDLGVNLHQETQSYFCQSNTMDGVHHVGISGNYSDHTGLQFQESLINFGSQDDHGSARKLTMKADKYGCCKDANVKHSKSDIKKIKLGKQPISSATKFPKFVKSSPGSLSIKSLRNSKIITEEQDMTNMTSKVEVINVYPKESNSKLSCENENPFSTSMDPRTCQNDKTTLGQELLIRCSKESLSNEKEENDNSRMVEKHAVCFHNSMESSTRNLPNSHCAEMPNNTMFLSLSINKEVNEAQKCKLCRKSLRKGQDSMIMNNDSLVLENSEVCLKFQKYKESIDALVNDPCGSQCASEKKKTGVCKKKARKEHLGEVSEVAVQTTGKGRGGKVLADGKLVVIGARTVLCWLIEMGVLSLRKILRCQSPGNNAVVKEGRITKAGILCKCCRKVLSISDFKLHAGFKVQKPSTNLFLKSGKSYVMCQFEAWSSEYKMRKDNVQTLEVEDKNDDTCRLCGDGGRLICCDSCPSVYHQACLCLQELPEGCWYCPICTCAICGFVDSDLEGSSSNAIVECSQCELRYHEACIKEWIKGHPAGYNTRFCGQKCLEVYVGLHSAIGATNYINDGLSWSILKCNHDDQIVNSAQNTAFMVECNTKLAIALSIMEKSFLPILDPRTGNNIIPLVLYNWGSNFGRVNYQGFYTVVLEKDDELISVASIRVHGDTFAEMPLIATCHELRRKGMCRRLMHVIEELLKQLKVKMLLLPAIPEWVSTWISVFGFEPVDDADKQKLKAIRLITFSGTTLLKKNLHECKMGKLQEFASRKDMPRIRATADETVDAELLPSSLTYEITHTNSVEEEVEEMTEFTEGKDSQNVFHTSNEKDPYSEALNSYKLGLGDIDNTNMGFVADSPGE</sequence>
<keyword evidence="4" id="KW-0862">Zinc</keyword>
<evidence type="ECO:0000256" key="1">
    <source>
        <dbReference type="ARBA" id="ARBA00004123"/>
    </source>
</evidence>
<dbReference type="InterPro" id="IPR001965">
    <property type="entry name" value="Znf_PHD"/>
</dbReference>
<dbReference type="SUPFAM" id="SSF55729">
    <property type="entry name" value="Acyl-CoA N-acyltransferases (Nat)"/>
    <property type="match status" value="1"/>
</dbReference>
<keyword evidence="5" id="KW-0539">Nucleus</keyword>
<dbReference type="GO" id="GO:0005634">
    <property type="term" value="C:nucleus"/>
    <property type="evidence" value="ECO:0007669"/>
    <property type="project" value="UniProtKB-SubCell"/>
</dbReference>
<dbReference type="CDD" id="cd15532">
    <property type="entry name" value="PHD2_CHD_II"/>
    <property type="match status" value="1"/>
</dbReference>
<dbReference type="PROSITE" id="PS01359">
    <property type="entry name" value="ZF_PHD_1"/>
    <property type="match status" value="1"/>
</dbReference>
<dbReference type="GO" id="GO:0008270">
    <property type="term" value="F:zinc ion binding"/>
    <property type="evidence" value="ECO:0007669"/>
    <property type="project" value="UniProtKB-KW"/>
</dbReference>
<comment type="caution">
    <text evidence="9">The sequence shown here is derived from an EMBL/GenBank/DDBJ whole genome shotgun (WGS) entry which is preliminary data.</text>
</comment>
<dbReference type="EMBL" id="JADCNM010000004">
    <property type="protein sequence ID" value="KAG0486972.1"/>
    <property type="molecule type" value="Genomic_DNA"/>
</dbReference>
<evidence type="ECO:0000256" key="3">
    <source>
        <dbReference type="ARBA" id="ARBA00022771"/>
    </source>
</evidence>
<dbReference type="InterPro" id="IPR019786">
    <property type="entry name" value="Zinc_finger_PHD-type_CS"/>
</dbReference>
<dbReference type="AlphaFoldDB" id="A0A835RJ69"/>
<dbReference type="PROSITE" id="PS50016">
    <property type="entry name" value="ZF_PHD_2"/>
    <property type="match status" value="1"/>
</dbReference>
<dbReference type="PANTHER" id="PTHR46508">
    <property type="entry name" value="PHD FINGER FAMILY PROTEIN"/>
    <property type="match status" value="1"/>
</dbReference>
<organism evidence="9 10">
    <name type="scientific">Vanilla planifolia</name>
    <name type="common">Vanilla</name>
    <dbReference type="NCBI Taxonomy" id="51239"/>
    <lineage>
        <taxon>Eukaryota</taxon>
        <taxon>Viridiplantae</taxon>
        <taxon>Streptophyta</taxon>
        <taxon>Embryophyta</taxon>
        <taxon>Tracheophyta</taxon>
        <taxon>Spermatophyta</taxon>
        <taxon>Magnoliopsida</taxon>
        <taxon>Liliopsida</taxon>
        <taxon>Asparagales</taxon>
        <taxon>Orchidaceae</taxon>
        <taxon>Vanilloideae</taxon>
        <taxon>Vanilleae</taxon>
        <taxon>Vanilla</taxon>
    </lineage>
</organism>
<dbReference type="InterPro" id="IPR056511">
    <property type="entry name" value="IDM1_C"/>
</dbReference>
<dbReference type="Pfam" id="PF16135">
    <property type="entry name" value="TDBD"/>
    <property type="match status" value="1"/>
</dbReference>
<dbReference type="SMART" id="SM00249">
    <property type="entry name" value="PHD"/>
    <property type="match status" value="2"/>
</dbReference>
<dbReference type="GO" id="GO:0016747">
    <property type="term" value="F:acyltransferase activity, transferring groups other than amino-acyl groups"/>
    <property type="evidence" value="ECO:0007669"/>
    <property type="project" value="InterPro"/>
</dbReference>
<evidence type="ECO:0000256" key="4">
    <source>
        <dbReference type="ARBA" id="ARBA00022833"/>
    </source>
</evidence>
<dbReference type="CDD" id="cd04301">
    <property type="entry name" value="NAT_SF"/>
    <property type="match status" value="1"/>
</dbReference>
<dbReference type="InterPro" id="IPR013083">
    <property type="entry name" value="Znf_RING/FYVE/PHD"/>
</dbReference>
<dbReference type="PANTHER" id="PTHR46508:SF2">
    <property type="entry name" value="INCREASED DNA METHYLATION 1"/>
    <property type="match status" value="1"/>
</dbReference>
<dbReference type="InterPro" id="IPR032308">
    <property type="entry name" value="TDBD"/>
</dbReference>
<dbReference type="Gene3D" id="3.40.630.30">
    <property type="match status" value="1"/>
</dbReference>
<feature type="domain" description="N-acetyltransferase" evidence="8">
    <location>
        <begin position="655"/>
        <end position="805"/>
    </location>
</feature>
<evidence type="ECO:0000313" key="9">
    <source>
        <dbReference type="EMBL" id="KAG0486972.1"/>
    </source>
</evidence>
<dbReference type="Gene3D" id="3.30.40.10">
    <property type="entry name" value="Zinc/RING finger domain, C3HC4 (zinc finger)"/>
    <property type="match status" value="2"/>
</dbReference>
<proteinExistence type="predicted"/>
<dbReference type="SUPFAM" id="SSF57903">
    <property type="entry name" value="FYVE/PHD zinc finger"/>
    <property type="match status" value="1"/>
</dbReference>
<evidence type="ECO:0000259" key="8">
    <source>
        <dbReference type="PROSITE" id="PS51186"/>
    </source>
</evidence>
<dbReference type="InterPro" id="IPR019787">
    <property type="entry name" value="Znf_PHD-finger"/>
</dbReference>
<name>A0A835RJ69_VANPL</name>
<dbReference type="Proteomes" id="UP000639772">
    <property type="component" value="Unassembled WGS sequence"/>
</dbReference>
<dbReference type="InterPro" id="IPR016181">
    <property type="entry name" value="Acyl_CoA_acyltransferase"/>
</dbReference>
<evidence type="ECO:0000256" key="5">
    <source>
        <dbReference type="ARBA" id="ARBA00023242"/>
    </source>
</evidence>
<gene>
    <name evidence="9" type="ORF">HPP92_009067</name>
</gene>
<dbReference type="PROSITE" id="PS51186">
    <property type="entry name" value="GNAT"/>
    <property type="match status" value="1"/>
</dbReference>
<dbReference type="InterPro" id="IPR000182">
    <property type="entry name" value="GNAT_dom"/>
</dbReference>
<comment type="subcellular location">
    <subcellularLocation>
        <location evidence="1">Nucleus</location>
    </subcellularLocation>
</comment>
<protein>
    <submittedName>
        <fullName evidence="9">Uncharacterized protein</fullName>
    </submittedName>
</protein>
<dbReference type="InterPro" id="IPR011011">
    <property type="entry name" value="Znf_FYVE_PHD"/>
</dbReference>
<keyword evidence="2" id="KW-0479">Metal-binding</keyword>
<evidence type="ECO:0000256" key="6">
    <source>
        <dbReference type="PROSITE-ProRule" id="PRU00146"/>
    </source>
</evidence>
<reference evidence="9 10" key="1">
    <citation type="journal article" date="2020" name="Nat. Food">
        <title>A phased Vanilla planifolia genome enables genetic improvement of flavour and production.</title>
        <authorList>
            <person name="Hasing T."/>
            <person name="Tang H."/>
            <person name="Brym M."/>
            <person name="Khazi F."/>
            <person name="Huang T."/>
            <person name="Chambers A.H."/>
        </authorList>
    </citation>
    <scope>NUCLEOTIDE SEQUENCE [LARGE SCALE GENOMIC DNA]</scope>
    <source>
        <tissue evidence="9">Leaf</tissue>
    </source>
</reference>
<evidence type="ECO:0000256" key="2">
    <source>
        <dbReference type="ARBA" id="ARBA00022723"/>
    </source>
</evidence>
<evidence type="ECO:0000313" key="10">
    <source>
        <dbReference type="Proteomes" id="UP000639772"/>
    </source>
</evidence>
<accession>A0A835RJ69</accession>
<dbReference type="Pfam" id="PF23209">
    <property type="entry name" value="IDM1_C"/>
    <property type="match status" value="1"/>
</dbReference>
<evidence type="ECO:0000259" key="7">
    <source>
        <dbReference type="PROSITE" id="PS50016"/>
    </source>
</evidence>
<dbReference type="OrthoDB" id="429143at2759"/>